<dbReference type="Pfam" id="PF00535">
    <property type="entry name" value="Glycos_transf_2"/>
    <property type="match status" value="1"/>
</dbReference>
<organism evidence="3 4">
    <name type="scientific">Actinomycetospora endophytica</name>
    <dbReference type="NCBI Taxonomy" id="2291215"/>
    <lineage>
        <taxon>Bacteria</taxon>
        <taxon>Bacillati</taxon>
        <taxon>Actinomycetota</taxon>
        <taxon>Actinomycetes</taxon>
        <taxon>Pseudonocardiales</taxon>
        <taxon>Pseudonocardiaceae</taxon>
        <taxon>Actinomycetospora</taxon>
    </lineage>
</organism>
<dbReference type="PANTHER" id="PTHR48090:SF7">
    <property type="entry name" value="RFBJ PROTEIN"/>
    <property type="match status" value="1"/>
</dbReference>
<evidence type="ECO:0000256" key="1">
    <source>
        <dbReference type="ARBA" id="ARBA00006739"/>
    </source>
</evidence>
<name>A0ABS8PDW5_9PSEU</name>
<dbReference type="InterPro" id="IPR050256">
    <property type="entry name" value="Glycosyltransferase_2"/>
</dbReference>
<dbReference type="CDD" id="cd04179">
    <property type="entry name" value="DPM_DPG-synthase_like"/>
    <property type="match status" value="1"/>
</dbReference>
<dbReference type="PANTHER" id="PTHR48090">
    <property type="entry name" value="UNDECAPRENYL-PHOSPHATE 4-DEOXY-4-FORMAMIDO-L-ARABINOSE TRANSFERASE-RELATED"/>
    <property type="match status" value="1"/>
</dbReference>
<dbReference type="Proteomes" id="UP001199469">
    <property type="component" value="Unassembled WGS sequence"/>
</dbReference>
<keyword evidence="4" id="KW-1185">Reference proteome</keyword>
<proteinExistence type="inferred from homology"/>
<reference evidence="3 4" key="1">
    <citation type="submission" date="2021-11" db="EMBL/GenBank/DDBJ databases">
        <title>Draft genome sequence of Actinomycetospora sp. SF1 isolated from the rhizosphere soil.</title>
        <authorList>
            <person name="Duangmal K."/>
            <person name="Chantavorakit T."/>
        </authorList>
    </citation>
    <scope>NUCLEOTIDE SEQUENCE [LARGE SCALE GENOMIC DNA]</scope>
    <source>
        <strain evidence="3 4">TBRC 5722</strain>
    </source>
</reference>
<dbReference type="InterPro" id="IPR029044">
    <property type="entry name" value="Nucleotide-diphossugar_trans"/>
</dbReference>
<dbReference type="EMBL" id="JAJNDB010000005">
    <property type="protein sequence ID" value="MCD2196102.1"/>
    <property type="molecule type" value="Genomic_DNA"/>
</dbReference>
<comment type="similarity">
    <text evidence="1">Belongs to the glycosyltransferase 2 family.</text>
</comment>
<comment type="caution">
    <text evidence="3">The sequence shown here is derived from an EMBL/GenBank/DDBJ whole genome shotgun (WGS) entry which is preliminary data.</text>
</comment>
<evidence type="ECO:0000313" key="4">
    <source>
        <dbReference type="Proteomes" id="UP001199469"/>
    </source>
</evidence>
<dbReference type="Gene3D" id="3.90.550.10">
    <property type="entry name" value="Spore Coat Polysaccharide Biosynthesis Protein SpsA, Chain A"/>
    <property type="match status" value="1"/>
</dbReference>
<dbReference type="InterPro" id="IPR001173">
    <property type="entry name" value="Glyco_trans_2-like"/>
</dbReference>
<feature type="domain" description="Glycosyltransferase 2-like" evidence="2">
    <location>
        <begin position="38"/>
        <end position="195"/>
    </location>
</feature>
<accession>A0ABS8PDW5</accession>
<evidence type="ECO:0000313" key="3">
    <source>
        <dbReference type="EMBL" id="MCD2196102.1"/>
    </source>
</evidence>
<sequence length="269" mass="29125">MSQEPTMVRLSDSPARVTVGKLDANLAGQGGDEKVSVSLVIPARNEAANIAGVLEQIPSSVNEVILVDGQSTDATLITARWCRPDLRIVSQERTGKGDALRAGFMATTGDVIVMIDADGSMSPREISHFLYFLSNGFDLVKGSRFMGGGTSLDITPLRRIGNWVLMCLVNRLYDTHLTDLCYGFCAFHRRYLDHLGLTSTGFEIEAEITVTAVRAGLRIAEVPSVELPRRSGHSNLHVIRDGFRVLGCVLRHRRAGSGRADATATATAQ</sequence>
<dbReference type="RefSeq" id="WP_230737959.1">
    <property type="nucleotide sequence ID" value="NZ_JAJNDB010000005.1"/>
</dbReference>
<protein>
    <submittedName>
        <fullName evidence="3">Glycosyltransferase family 2 protein</fullName>
    </submittedName>
</protein>
<evidence type="ECO:0000259" key="2">
    <source>
        <dbReference type="Pfam" id="PF00535"/>
    </source>
</evidence>
<gene>
    <name evidence="3" type="ORF">LQ327_22270</name>
</gene>
<dbReference type="SUPFAM" id="SSF53448">
    <property type="entry name" value="Nucleotide-diphospho-sugar transferases"/>
    <property type="match status" value="1"/>
</dbReference>